<reference evidence="1 2" key="1">
    <citation type="submission" date="2024-06" db="EMBL/GenBank/DDBJ databases">
        <title>The Natural Products Discovery Center: Release of the First 8490 Sequenced Strains for Exploring Actinobacteria Biosynthetic Diversity.</title>
        <authorList>
            <person name="Kalkreuter E."/>
            <person name="Kautsar S.A."/>
            <person name="Yang D."/>
            <person name="Bader C.D."/>
            <person name="Teijaro C.N."/>
            <person name="Fluegel L."/>
            <person name="Davis C.M."/>
            <person name="Simpson J.R."/>
            <person name="Lauterbach L."/>
            <person name="Steele A.D."/>
            <person name="Gui C."/>
            <person name="Meng S."/>
            <person name="Li G."/>
            <person name="Viehrig K."/>
            <person name="Ye F."/>
            <person name="Su P."/>
            <person name="Kiefer A.F."/>
            <person name="Nichols A."/>
            <person name="Cepeda A.J."/>
            <person name="Yan W."/>
            <person name="Fan B."/>
            <person name="Jiang Y."/>
            <person name="Adhikari A."/>
            <person name="Zheng C.-J."/>
            <person name="Schuster L."/>
            <person name="Cowan T.M."/>
            <person name="Smanski M.J."/>
            <person name="Chevrette M.G."/>
            <person name="De Carvalho L.P.S."/>
            <person name="Shen B."/>
        </authorList>
    </citation>
    <scope>NUCLEOTIDE SEQUENCE [LARGE SCALE GENOMIC DNA]</scope>
    <source>
        <strain evidence="1 2">NPDC049574</strain>
    </source>
</reference>
<name>A0ABV3H2S4_9ACTN</name>
<dbReference type="RefSeq" id="WP_364449399.1">
    <property type="nucleotide sequence ID" value="NZ_JBFARM010000004.1"/>
</dbReference>
<evidence type="ECO:0000313" key="2">
    <source>
        <dbReference type="Proteomes" id="UP001552427"/>
    </source>
</evidence>
<organism evidence="1 2">
    <name type="scientific">Nonomuraea bangladeshensis</name>
    <dbReference type="NCBI Taxonomy" id="404385"/>
    <lineage>
        <taxon>Bacteria</taxon>
        <taxon>Bacillati</taxon>
        <taxon>Actinomycetota</taxon>
        <taxon>Actinomycetes</taxon>
        <taxon>Streptosporangiales</taxon>
        <taxon>Streptosporangiaceae</taxon>
        <taxon>Nonomuraea</taxon>
    </lineage>
</organism>
<accession>A0ABV3H2S4</accession>
<sequence>MARFIGLEPFSTWPEIEFETPGGLIDLHNTADLEDLTISPRRSTLTIRFVFYGELRGSDAESHAVELEFGGIRNLKMELPADYEPRAAETLEGIAHREVSGQSYFDVDMGDVKCTLAAETLTLRVS</sequence>
<keyword evidence="2" id="KW-1185">Reference proteome</keyword>
<dbReference type="Proteomes" id="UP001552427">
    <property type="component" value="Unassembled WGS sequence"/>
</dbReference>
<comment type="caution">
    <text evidence="1">The sequence shown here is derived from an EMBL/GenBank/DDBJ whole genome shotgun (WGS) entry which is preliminary data.</text>
</comment>
<gene>
    <name evidence="1" type="ORF">AB0K40_15015</name>
</gene>
<proteinExistence type="predicted"/>
<dbReference type="EMBL" id="JBFARM010000004">
    <property type="protein sequence ID" value="MEV4286812.1"/>
    <property type="molecule type" value="Genomic_DNA"/>
</dbReference>
<evidence type="ECO:0000313" key="1">
    <source>
        <dbReference type="EMBL" id="MEV4286812.1"/>
    </source>
</evidence>
<protein>
    <submittedName>
        <fullName evidence="1">Uncharacterized protein</fullName>
    </submittedName>
</protein>